<protein>
    <submittedName>
        <fullName evidence="1">Uncharacterized protein</fullName>
    </submittedName>
</protein>
<evidence type="ECO:0000313" key="1">
    <source>
        <dbReference type="EMBL" id="OCH97981.1"/>
    </source>
</evidence>
<reference evidence="1 2" key="1">
    <citation type="submission" date="2016-05" db="EMBL/GenBank/DDBJ databases">
        <authorList>
            <person name="Prochazka B."/>
            <person name="Indra A."/>
            <person name="Hasenberger P."/>
            <person name="Blaschitz M."/>
            <person name="Wagner L."/>
            <person name="Wewalka G."/>
            <person name="Sorschag S."/>
            <person name="Schmid D."/>
            <person name="Ruppitsch W."/>
        </authorList>
    </citation>
    <scope>NUCLEOTIDE SEQUENCE [LARGE SCALE GENOMIC DNA]</scope>
    <source>
        <strain evidence="1 2">974010_12</strain>
    </source>
</reference>
<name>A0ABX2XYH1_9GAMM</name>
<accession>A0ABX2XYH1</accession>
<keyword evidence="2" id="KW-1185">Reference proteome</keyword>
<dbReference type="EMBL" id="LYOZ01000018">
    <property type="protein sequence ID" value="OCH97981.1"/>
    <property type="molecule type" value="Genomic_DNA"/>
</dbReference>
<dbReference type="Proteomes" id="UP000093336">
    <property type="component" value="Unassembled WGS sequence"/>
</dbReference>
<comment type="caution">
    <text evidence="1">The sequence shown here is derived from an EMBL/GenBank/DDBJ whole genome shotgun (WGS) entry which is preliminary data.</text>
</comment>
<gene>
    <name evidence="1" type="ORF">A8135_01805</name>
</gene>
<dbReference type="RefSeq" id="WP_065620854.1">
    <property type="nucleotide sequence ID" value="NZ_LYOZ01000018.1"/>
</dbReference>
<proteinExistence type="predicted"/>
<sequence>MLQQIKENSKGHTKYQLFGENCARNVKGCLLAAIRKNKELNNALEKMDDLPKDFFRYKFLETPGSVMKWVLELSNHLDTLNKNYDPSLTSSNGCN</sequence>
<organism evidence="1 2">
    <name type="scientific">Legionella jamestowniensis</name>
    <dbReference type="NCBI Taxonomy" id="455"/>
    <lineage>
        <taxon>Bacteria</taxon>
        <taxon>Pseudomonadati</taxon>
        <taxon>Pseudomonadota</taxon>
        <taxon>Gammaproteobacteria</taxon>
        <taxon>Legionellales</taxon>
        <taxon>Legionellaceae</taxon>
        <taxon>Legionella</taxon>
    </lineage>
</organism>
<evidence type="ECO:0000313" key="2">
    <source>
        <dbReference type="Proteomes" id="UP000093336"/>
    </source>
</evidence>